<dbReference type="InterPro" id="IPR019734">
    <property type="entry name" value="TPR_rpt"/>
</dbReference>
<keyword evidence="1" id="KW-0802">TPR repeat</keyword>
<dbReference type="RefSeq" id="XP_022656789.1">
    <property type="nucleotide sequence ID" value="XM_022801054.1"/>
</dbReference>
<evidence type="ECO:0000313" key="3">
    <source>
        <dbReference type="Proteomes" id="UP000594260"/>
    </source>
</evidence>
<dbReference type="KEGG" id="vde:111248559"/>
<dbReference type="PROSITE" id="PS50005">
    <property type="entry name" value="TPR"/>
    <property type="match status" value="1"/>
</dbReference>
<dbReference type="AlphaFoldDB" id="A0A7M7JTV4"/>
<name>A0A7M7JTV4_VARDE</name>
<dbReference type="RefSeq" id="XP_022656790.1">
    <property type="nucleotide sequence ID" value="XM_022801055.1"/>
</dbReference>
<protein>
    <recommendedName>
        <fullName evidence="4">Tetratricopeptide repeat protein 33</fullName>
    </recommendedName>
</protein>
<dbReference type="InterPro" id="IPR011990">
    <property type="entry name" value="TPR-like_helical_dom_sf"/>
</dbReference>
<dbReference type="GeneID" id="111248559"/>
<evidence type="ECO:0008006" key="4">
    <source>
        <dbReference type="Google" id="ProtNLM"/>
    </source>
</evidence>
<evidence type="ECO:0000256" key="1">
    <source>
        <dbReference type="PROSITE-ProRule" id="PRU00339"/>
    </source>
</evidence>
<accession>A0A7M7JTV4</accession>
<dbReference type="Proteomes" id="UP000594260">
    <property type="component" value="Unplaced"/>
</dbReference>
<dbReference type="InParanoid" id="A0A7M7JTV4"/>
<dbReference type="Pfam" id="PF13428">
    <property type="entry name" value="TPR_14"/>
    <property type="match status" value="1"/>
</dbReference>
<dbReference type="PANTHER" id="PTHR15544:SF0">
    <property type="entry name" value="TETRATRICOPEPTIDE REPEAT PROTEIN 33"/>
    <property type="match status" value="1"/>
</dbReference>
<keyword evidence="3" id="KW-1185">Reference proteome</keyword>
<dbReference type="EnsemblMetazoa" id="XM_022801055">
    <property type="protein sequence ID" value="XP_022656790"/>
    <property type="gene ID" value="LOC111248559"/>
</dbReference>
<dbReference type="EnsemblMetazoa" id="XM_022801053">
    <property type="protein sequence ID" value="XP_022656788"/>
    <property type="gene ID" value="LOC111248559"/>
</dbReference>
<dbReference type="InterPro" id="IPR052658">
    <property type="entry name" value="TPR-containing"/>
</dbReference>
<evidence type="ECO:0000313" key="2">
    <source>
        <dbReference type="EnsemblMetazoa" id="XP_022656790"/>
    </source>
</evidence>
<dbReference type="EnsemblMetazoa" id="XM_022801056">
    <property type="protein sequence ID" value="XP_022656791"/>
    <property type="gene ID" value="LOC111248559"/>
</dbReference>
<dbReference type="SUPFAM" id="SSF48452">
    <property type="entry name" value="TPR-like"/>
    <property type="match status" value="1"/>
</dbReference>
<dbReference type="RefSeq" id="XP_022656788.1">
    <property type="nucleotide sequence ID" value="XM_022801053.1"/>
</dbReference>
<dbReference type="Gene3D" id="1.25.40.10">
    <property type="entry name" value="Tetratricopeptide repeat domain"/>
    <property type="match status" value="1"/>
</dbReference>
<sequence>MVVEAAMSSVQGSSIWKRRAPRLNVSCWISNDNDEEDTVPMDFMEFKNYRSYEERGQAVGDKNFVSSNRHIGRGSRKRVNLITDEEFRITVDRIDSMCQKELWGSALGLIDELLARRCDEKVFEMKAQILMELRRDYDAIRCCDASIKLNPLWWEAHHTHARALLVFGEPHLALKAFQRALRLNPADEEVWKELHWTRYNTSGSVPTESSDFKKLVKKR</sequence>
<dbReference type="RefSeq" id="XP_022656791.1">
    <property type="nucleotide sequence ID" value="XM_022801056.1"/>
</dbReference>
<dbReference type="EnsemblMetazoa" id="XM_022801054">
    <property type="protein sequence ID" value="XP_022656789"/>
    <property type="gene ID" value="LOC111248559"/>
</dbReference>
<dbReference type="OrthoDB" id="6475113at2759"/>
<proteinExistence type="predicted"/>
<feature type="repeat" description="TPR" evidence="1">
    <location>
        <begin position="154"/>
        <end position="187"/>
    </location>
</feature>
<organism evidence="2 3">
    <name type="scientific">Varroa destructor</name>
    <name type="common">Honeybee mite</name>
    <dbReference type="NCBI Taxonomy" id="109461"/>
    <lineage>
        <taxon>Eukaryota</taxon>
        <taxon>Metazoa</taxon>
        <taxon>Ecdysozoa</taxon>
        <taxon>Arthropoda</taxon>
        <taxon>Chelicerata</taxon>
        <taxon>Arachnida</taxon>
        <taxon>Acari</taxon>
        <taxon>Parasitiformes</taxon>
        <taxon>Mesostigmata</taxon>
        <taxon>Gamasina</taxon>
        <taxon>Dermanyssoidea</taxon>
        <taxon>Varroidae</taxon>
        <taxon>Varroa</taxon>
    </lineage>
</organism>
<dbReference type="PANTHER" id="PTHR15544">
    <property type="entry name" value="OSMOSIS RESPONSIVE FACTOR"/>
    <property type="match status" value="1"/>
</dbReference>
<reference evidence="2" key="1">
    <citation type="submission" date="2021-01" db="UniProtKB">
        <authorList>
            <consortium name="EnsemblMetazoa"/>
        </authorList>
    </citation>
    <scope>IDENTIFICATION</scope>
</reference>
<dbReference type="SMART" id="SM00028">
    <property type="entry name" value="TPR"/>
    <property type="match status" value="2"/>
</dbReference>